<feature type="transmembrane region" description="Helical" evidence="5">
    <location>
        <begin position="171"/>
        <end position="195"/>
    </location>
</feature>
<feature type="transmembrane region" description="Helical" evidence="5">
    <location>
        <begin position="232"/>
        <end position="255"/>
    </location>
</feature>
<dbReference type="InterPro" id="IPR036719">
    <property type="entry name" value="Neuro-gated_channel_TM_sf"/>
</dbReference>
<keyword evidence="5" id="KW-0407">Ion channel</keyword>
<feature type="transmembrane region" description="Helical" evidence="5">
    <location>
        <begin position="395"/>
        <end position="414"/>
    </location>
</feature>
<keyword evidence="2 5" id="KW-0812">Transmembrane</keyword>
<dbReference type="InterPro" id="IPR038050">
    <property type="entry name" value="Neuro_actylchol_rec"/>
</dbReference>
<dbReference type="PANTHER" id="PTHR18945">
    <property type="entry name" value="NEUROTRANSMITTER GATED ION CHANNEL"/>
    <property type="match status" value="1"/>
</dbReference>
<dbReference type="EMBL" id="VSWD01000013">
    <property type="protein sequence ID" value="KAK3084538.1"/>
    <property type="molecule type" value="Genomic_DNA"/>
</dbReference>
<evidence type="ECO:0000256" key="3">
    <source>
        <dbReference type="ARBA" id="ARBA00022989"/>
    </source>
</evidence>
<evidence type="ECO:0000256" key="1">
    <source>
        <dbReference type="ARBA" id="ARBA00004141"/>
    </source>
</evidence>
<dbReference type="CDD" id="cd18989">
    <property type="entry name" value="LGIC_ECD_cation"/>
    <property type="match status" value="1"/>
</dbReference>
<keyword evidence="5" id="KW-0813">Transport</keyword>
<feature type="transmembrane region" description="Helical" evidence="5">
    <location>
        <begin position="202"/>
        <end position="220"/>
    </location>
</feature>
<feature type="domain" description="Neurotransmitter-gated ion-channel transmembrane" evidence="8">
    <location>
        <begin position="178"/>
        <end position="410"/>
    </location>
</feature>
<dbReference type="PRINTS" id="PR00252">
    <property type="entry name" value="NRIONCHANNEL"/>
</dbReference>
<feature type="domain" description="Neurotransmitter-gated ion-channel ligand-binding" evidence="7">
    <location>
        <begin position="3"/>
        <end position="169"/>
    </location>
</feature>
<keyword evidence="10" id="KW-1185">Reference proteome</keyword>
<feature type="compositionally biased region" description="Basic and acidic residues" evidence="6">
    <location>
        <begin position="341"/>
        <end position="354"/>
    </location>
</feature>
<sequence length="419" mass="47340">MISMLGLDEVNGILSSVGIVGMNWFEPRMIWDPAYYNDISEILIPGDYVWKPEVILANPVKKFRNLGSFNSNVRYYANGLANLNEGEFMETSCDIDVTHYPFDIQDCSIKIIPTSGNFGGEVLLNSSQNYIDLKYYSPHGEWILKESNVDTARLGNLVSINFNVKLERRSAFIVINLFIPVIILVLLNCMVFLLPADSGERIGFAMTCLLALAVYLTLVSESLPNISSPLPVLSIVLLLCLAMSTSIVLMVIASLRLHLKDTSKPVPVKLKHFALCITCKRNCIKQERVDSLIHVNIVDDQLTPSNTPKSVDIKEIHAARKKQKTSESRWEKQWHKAIDLHHEKQPPKSTETSHTKQNQKVTEPESVKQSPKENSWCKEEENFTWKDFAIVFDNMCFISILSFTLSLGILYLMVVGGRL</sequence>
<evidence type="ECO:0000256" key="2">
    <source>
        <dbReference type="ARBA" id="ARBA00022692"/>
    </source>
</evidence>
<protein>
    <submittedName>
        <fullName evidence="9">Uncharacterized protein</fullName>
    </submittedName>
</protein>
<dbReference type="GO" id="GO:0005230">
    <property type="term" value="F:extracellular ligand-gated monoatomic ion channel activity"/>
    <property type="evidence" value="ECO:0007669"/>
    <property type="project" value="InterPro"/>
</dbReference>
<gene>
    <name evidence="9" type="ORF">FSP39_014948</name>
</gene>
<dbReference type="AlphaFoldDB" id="A0AA88XFI9"/>
<dbReference type="Proteomes" id="UP001186944">
    <property type="component" value="Unassembled WGS sequence"/>
</dbReference>
<dbReference type="InterPro" id="IPR036734">
    <property type="entry name" value="Neur_chan_lig-bd_sf"/>
</dbReference>
<evidence type="ECO:0000313" key="10">
    <source>
        <dbReference type="Proteomes" id="UP001186944"/>
    </source>
</evidence>
<comment type="caution">
    <text evidence="9">The sequence shown here is derived from an EMBL/GenBank/DDBJ whole genome shotgun (WGS) entry which is preliminary data.</text>
</comment>
<evidence type="ECO:0000256" key="4">
    <source>
        <dbReference type="ARBA" id="ARBA00023136"/>
    </source>
</evidence>
<keyword evidence="5" id="KW-0406">Ion transport</keyword>
<dbReference type="SUPFAM" id="SSF90112">
    <property type="entry name" value="Neurotransmitter-gated ion-channel transmembrane pore"/>
    <property type="match status" value="1"/>
</dbReference>
<feature type="region of interest" description="Disordered" evidence="6">
    <location>
        <begin position="341"/>
        <end position="373"/>
    </location>
</feature>
<dbReference type="InterPro" id="IPR006029">
    <property type="entry name" value="Neurotrans-gated_channel_TM"/>
</dbReference>
<evidence type="ECO:0000313" key="9">
    <source>
        <dbReference type="EMBL" id="KAK3084538.1"/>
    </source>
</evidence>
<dbReference type="CDD" id="cd19051">
    <property type="entry name" value="LGIC_TM_cation"/>
    <property type="match status" value="1"/>
</dbReference>
<evidence type="ECO:0000256" key="5">
    <source>
        <dbReference type="RuleBase" id="RU000687"/>
    </source>
</evidence>
<keyword evidence="4 5" id="KW-0472">Membrane</keyword>
<comment type="subcellular location">
    <subcellularLocation>
        <location evidence="1">Membrane</location>
        <topology evidence="1">Multi-pass membrane protein</topology>
    </subcellularLocation>
</comment>
<dbReference type="SUPFAM" id="SSF63712">
    <property type="entry name" value="Nicotinic receptor ligand binding domain-like"/>
    <property type="match status" value="1"/>
</dbReference>
<feature type="compositionally biased region" description="Polar residues" evidence="6">
    <location>
        <begin position="355"/>
        <end position="373"/>
    </location>
</feature>
<dbReference type="PROSITE" id="PS00236">
    <property type="entry name" value="NEUROTR_ION_CHANNEL"/>
    <property type="match status" value="1"/>
</dbReference>
<dbReference type="Pfam" id="PF02931">
    <property type="entry name" value="Neur_chan_LBD"/>
    <property type="match status" value="1"/>
</dbReference>
<dbReference type="Gene3D" id="2.70.170.10">
    <property type="entry name" value="Neurotransmitter-gated ion-channel ligand-binding domain"/>
    <property type="match status" value="1"/>
</dbReference>
<reference evidence="9" key="1">
    <citation type="submission" date="2019-08" db="EMBL/GenBank/DDBJ databases">
        <title>The improved chromosome-level genome for the pearl oyster Pinctada fucata martensii using PacBio sequencing and Hi-C.</title>
        <authorList>
            <person name="Zheng Z."/>
        </authorList>
    </citation>
    <scope>NUCLEOTIDE SEQUENCE</scope>
    <source>
        <strain evidence="9">ZZ-2019</strain>
        <tissue evidence="9">Adductor muscle</tissue>
    </source>
</reference>
<dbReference type="InterPro" id="IPR006201">
    <property type="entry name" value="Neur_channel"/>
</dbReference>
<dbReference type="GO" id="GO:0016020">
    <property type="term" value="C:membrane"/>
    <property type="evidence" value="ECO:0007669"/>
    <property type="project" value="UniProtKB-SubCell"/>
</dbReference>
<name>A0AA88XFI9_PINIB</name>
<keyword evidence="3 5" id="KW-1133">Transmembrane helix</keyword>
<dbReference type="GO" id="GO:0004888">
    <property type="term" value="F:transmembrane signaling receptor activity"/>
    <property type="evidence" value="ECO:0007669"/>
    <property type="project" value="InterPro"/>
</dbReference>
<dbReference type="Pfam" id="PF02932">
    <property type="entry name" value="Neur_chan_memb"/>
    <property type="match status" value="1"/>
</dbReference>
<evidence type="ECO:0000259" key="7">
    <source>
        <dbReference type="Pfam" id="PF02931"/>
    </source>
</evidence>
<evidence type="ECO:0000259" key="8">
    <source>
        <dbReference type="Pfam" id="PF02932"/>
    </source>
</evidence>
<comment type="similarity">
    <text evidence="5">Belongs to the ligand-gated ion channel (TC 1.A.9) family.</text>
</comment>
<organism evidence="9 10">
    <name type="scientific">Pinctada imbricata</name>
    <name type="common">Atlantic pearl-oyster</name>
    <name type="synonym">Pinctada martensii</name>
    <dbReference type="NCBI Taxonomy" id="66713"/>
    <lineage>
        <taxon>Eukaryota</taxon>
        <taxon>Metazoa</taxon>
        <taxon>Spiralia</taxon>
        <taxon>Lophotrochozoa</taxon>
        <taxon>Mollusca</taxon>
        <taxon>Bivalvia</taxon>
        <taxon>Autobranchia</taxon>
        <taxon>Pteriomorphia</taxon>
        <taxon>Pterioida</taxon>
        <taxon>Pterioidea</taxon>
        <taxon>Pteriidae</taxon>
        <taxon>Pinctada</taxon>
    </lineage>
</organism>
<dbReference type="Gene3D" id="1.20.58.390">
    <property type="entry name" value="Neurotransmitter-gated ion-channel transmembrane domain"/>
    <property type="match status" value="1"/>
</dbReference>
<evidence type="ECO:0000256" key="6">
    <source>
        <dbReference type="SAM" id="MobiDB-lite"/>
    </source>
</evidence>
<dbReference type="InterPro" id="IPR018000">
    <property type="entry name" value="Neurotransmitter_ion_chnl_CS"/>
</dbReference>
<dbReference type="InterPro" id="IPR006202">
    <property type="entry name" value="Neur_chan_lig-bd"/>
</dbReference>
<proteinExistence type="inferred from homology"/>
<accession>A0AA88XFI9</accession>